<dbReference type="AlphaFoldDB" id="A0AAV7PYN0"/>
<protein>
    <submittedName>
        <fullName evidence="1">Uncharacterized protein</fullName>
    </submittedName>
</protein>
<gene>
    <name evidence="1" type="ORF">NDU88_010379</name>
</gene>
<dbReference type="EMBL" id="JANPWB010000011">
    <property type="protein sequence ID" value="KAJ1132049.1"/>
    <property type="molecule type" value="Genomic_DNA"/>
</dbReference>
<feature type="non-terminal residue" evidence="1">
    <location>
        <position position="72"/>
    </location>
</feature>
<dbReference type="Proteomes" id="UP001066276">
    <property type="component" value="Chromosome 7"/>
</dbReference>
<accession>A0AAV7PYN0</accession>
<name>A0AAV7PYN0_PLEWA</name>
<keyword evidence="2" id="KW-1185">Reference proteome</keyword>
<evidence type="ECO:0000313" key="2">
    <source>
        <dbReference type="Proteomes" id="UP001066276"/>
    </source>
</evidence>
<organism evidence="1 2">
    <name type="scientific">Pleurodeles waltl</name>
    <name type="common">Iberian ribbed newt</name>
    <dbReference type="NCBI Taxonomy" id="8319"/>
    <lineage>
        <taxon>Eukaryota</taxon>
        <taxon>Metazoa</taxon>
        <taxon>Chordata</taxon>
        <taxon>Craniata</taxon>
        <taxon>Vertebrata</taxon>
        <taxon>Euteleostomi</taxon>
        <taxon>Amphibia</taxon>
        <taxon>Batrachia</taxon>
        <taxon>Caudata</taxon>
        <taxon>Salamandroidea</taxon>
        <taxon>Salamandridae</taxon>
        <taxon>Pleurodelinae</taxon>
        <taxon>Pleurodeles</taxon>
    </lineage>
</organism>
<reference evidence="1" key="1">
    <citation type="journal article" date="2022" name="bioRxiv">
        <title>Sequencing and chromosome-scale assembly of the giantPleurodeles waltlgenome.</title>
        <authorList>
            <person name="Brown T."/>
            <person name="Elewa A."/>
            <person name="Iarovenko S."/>
            <person name="Subramanian E."/>
            <person name="Araus A.J."/>
            <person name="Petzold A."/>
            <person name="Susuki M."/>
            <person name="Suzuki K.-i.T."/>
            <person name="Hayashi T."/>
            <person name="Toyoda A."/>
            <person name="Oliveira C."/>
            <person name="Osipova E."/>
            <person name="Leigh N.D."/>
            <person name="Simon A."/>
            <person name="Yun M.H."/>
        </authorList>
    </citation>
    <scope>NUCLEOTIDE SEQUENCE</scope>
    <source>
        <strain evidence="1">20211129_DDA</strain>
        <tissue evidence="1">Liver</tissue>
    </source>
</reference>
<comment type="caution">
    <text evidence="1">The sequence shown here is derived from an EMBL/GenBank/DDBJ whole genome shotgun (WGS) entry which is preliminary data.</text>
</comment>
<evidence type="ECO:0000313" key="1">
    <source>
        <dbReference type="EMBL" id="KAJ1132049.1"/>
    </source>
</evidence>
<proteinExistence type="predicted"/>
<sequence length="72" mass="7863">LWCVGGGLAAHTWQSPLCTTFLFAPANEVSSSSYSGWSGEGKSAWVMDCPRKYQFRQKGSHVLSINLLGKKV</sequence>
<feature type="non-terminal residue" evidence="1">
    <location>
        <position position="1"/>
    </location>
</feature>